<sequence length="87" mass="9635">MSSNEIATSDSKLEREVKRWSGDCKVHGSGNSKIHREREWQRGEVFVSKGNETACEVEAIGSENNALALKIVFSRTGLAKNFPRVIG</sequence>
<keyword evidence="2" id="KW-1185">Reference proteome</keyword>
<protein>
    <submittedName>
        <fullName evidence="1">Uncharacterized protein</fullName>
    </submittedName>
</protein>
<name>A0AAV6M7K7_9ROSI</name>
<evidence type="ECO:0000313" key="2">
    <source>
        <dbReference type="Proteomes" id="UP000685013"/>
    </source>
</evidence>
<reference evidence="1 2" key="1">
    <citation type="journal article" date="2021" name="Hortic Res">
        <title>The domestication of Cucurbita argyrosperma as revealed by the genome of its wild relative.</title>
        <authorList>
            <person name="Barrera-Redondo J."/>
            <person name="Sanchez-de la Vega G."/>
            <person name="Aguirre-Liguori J.A."/>
            <person name="Castellanos-Morales G."/>
            <person name="Gutierrez-Guerrero Y.T."/>
            <person name="Aguirre-Dugua X."/>
            <person name="Aguirre-Planter E."/>
            <person name="Tenaillon M.I."/>
            <person name="Lira-Saade R."/>
            <person name="Eguiarte L.E."/>
        </authorList>
    </citation>
    <scope>NUCLEOTIDE SEQUENCE [LARGE SCALE GENOMIC DNA]</scope>
    <source>
        <strain evidence="1">JBR-2021</strain>
    </source>
</reference>
<comment type="caution">
    <text evidence="1">The sequence shown here is derived from an EMBL/GenBank/DDBJ whole genome shotgun (WGS) entry which is preliminary data.</text>
</comment>
<gene>
    <name evidence="1" type="ORF">SDJN03_24398</name>
</gene>
<evidence type="ECO:0000313" key="1">
    <source>
        <dbReference type="EMBL" id="KAG6576824.1"/>
    </source>
</evidence>
<feature type="non-terminal residue" evidence="1">
    <location>
        <position position="1"/>
    </location>
</feature>
<dbReference type="AlphaFoldDB" id="A0AAV6M7K7"/>
<proteinExistence type="predicted"/>
<accession>A0AAV6M7K7</accession>
<organism evidence="1 2">
    <name type="scientific">Cucurbita argyrosperma subsp. sororia</name>
    <dbReference type="NCBI Taxonomy" id="37648"/>
    <lineage>
        <taxon>Eukaryota</taxon>
        <taxon>Viridiplantae</taxon>
        <taxon>Streptophyta</taxon>
        <taxon>Embryophyta</taxon>
        <taxon>Tracheophyta</taxon>
        <taxon>Spermatophyta</taxon>
        <taxon>Magnoliopsida</taxon>
        <taxon>eudicotyledons</taxon>
        <taxon>Gunneridae</taxon>
        <taxon>Pentapetalae</taxon>
        <taxon>rosids</taxon>
        <taxon>fabids</taxon>
        <taxon>Cucurbitales</taxon>
        <taxon>Cucurbitaceae</taxon>
        <taxon>Cucurbiteae</taxon>
        <taxon>Cucurbita</taxon>
    </lineage>
</organism>
<dbReference type="Proteomes" id="UP000685013">
    <property type="component" value="Chromosome 16"/>
</dbReference>
<dbReference type="EMBL" id="JAGKQH010000016">
    <property type="protein sequence ID" value="KAG6576824.1"/>
    <property type="molecule type" value="Genomic_DNA"/>
</dbReference>